<comment type="similarity">
    <text evidence="1">Belongs to the ABC transporter superfamily.</text>
</comment>
<feature type="region of interest" description="Disordered" evidence="2">
    <location>
        <begin position="1"/>
        <end position="139"/>
    </location>
</feature>
<dbReference type="EMBL" id="AP026798">
    <property type="protein sequence ID" value="BDR52357.1"/>
    <property type="molecule type" value="Genomic_DNA"/>
</dbReference>
<evidence type="ECO:0000259" key="3">
    <source>
        <dbReference type="Pfam" id="PF00005"/>
    </source>
</evidence>
<evidence type="ECO:0000313" key="5">
    <source>
        <dbReference type="Proteomes" id="UP001321766"/>
    </source>
</evidence>
<dbReference type="InterPro" id="IPR003439">
    <property type="entry name" value="ABC_transporter-like_ATP-bd"/>
</dbReference>
<feature type="domain" description="ABC transporter" evidence="3">
    <location>
        <begin position="190"/>
        <end position="311"/>
    </location>
</feature>
<evidence type="ECO:0000256" key="2">
    <source>
        <dbReference type="SAM" id="MobiDB-lite"/>
    </source>
</evidence>
<dbReference type="Proteomes" id="UP001321766">
    <property type="component" value="Chromosome"/>
</dbReference>
<protein>
    <submittedName>
        <fullName evidence="4">ABC transporter ATP-binding protein</fullName>
    </submittedName>
</protein>
<dbReference type="SUPFAM" id="SSF52540">
    <property type="entry name" value="P-loop containing nucleoside triphosphate hydrolases"/>
    <property type="match status" value="1"/>
</dbReference>
<reference evidence="4 5" key="1">
    <citation type="journal article" date="2023" name="Microbiol. Spectr.">
        <title>Symbiosis of Carpenter Bees with Uncharacterized Lactic Acid Bacteria Showing NAD Auxotrophy.</title>
        <authorList>
            <person name="Kawasaki S."/>
            <person name="Ozawa K."/>
            <person name="Mori T."/>
            <person name="Yamamoto A."/>
            <person name="Ito M."/>
            <person name="Ohkuma M."/>
            <person name="Sakamoto M."/>
            <person name="Matsutani M."/>
        </authorList>
    </citation>
    <scope>NUCLEOTIDE SEQUENCE [LARGE SCALE GENOMIC DNA]</scope>
    <source>
        <strain evidence="4 5">Kim37-2</strain>
    </source>
</reference>
<accession>A0ABN6SAS2</accession>
<feature type="compositionally biased region" description="Acidic residues" evidence="2">
    <location>
        <begin position="87"/>
        <end position="104"/>
    </location>
</feature>
<keyword evidence="5" id="KW-1185">Reference proteome</keyword>
<dbReference type="InterPro" id="IPR027417">
    <property type="entry name" value="P-loop_NTPase"/>
</dbReference>
<sequence>MSSSDKSTPEDETLESAESTTEAKQGTKAEQNTKAEHGAQSEQKGEQSANEAEQTHQTPRSKSGSSAQAEAKPAVEEEAESTSTTQSEEEDEEAANTNSAEEEGPEFKVVIEDESVEDEEDEDDPLTSLEPDIDELDLPVPNGYPVLELRHVSLAPRSKGVSQLLLDDVNMAFRVRRTHYVQAQSAEHLSAFMALVSGLMAPSEGNVLYRGTDIRQIESSDYRGHEIGLIFAQDALRTDMSAIENAVYTMDASGRTFLKPMDTLARDLLEEMNFPERLEQRPVRELSRIDYVRAALARAICCECDVLVAQELMSGLDSEENSTILALLAKTARRHDCAVILASVDAPGEGDYDQTYQLK</sequence>
<dbReference type="GO" id="GO:0005524">
    <property type="term" value="F:ATP binding"/>
    <property type="evidence" value="ECO:0007669"/>
    <property type="project" value="UniProtKB-KW"/>
</dbReference>
<keyword evidence="4" id="KW-0067">ATP-binding</keyword>
<organism evidence="4 5">
    <name type="scientific">Bombiscardovia nodaiensis</name>
    <dbReference type="NCBI Taxonomy" id="2932181"/>
    <lineage>
        <taxon>Bacteria</taxon>
        <taxon>Bacillati</taxon>
        <taxon>Actinomycetota</taxon>
        <taxon>Actinomycetes</taxon>
        <taxon>Bifidobacteriales</taxon>
        <taxon>Bifidobacteriaceae</taxon>
        <taxon>Bombiscardovia</taxon>
    </lineage>
</organism>
<name>A0ABN6SAS2_9BIFI</name>
<dbReference type="InterPro" id="IPR015854">
    <property type="entry name" value="ABC_transpr_LolD-like"/>
</dbReference>
<feature type="compositionally biased region" description="Polar residues" evidence="2">
    <location>
        <begin position="46"/>
        <end position="66"/>
    </location>
</feature>
<feature type="compositionally biased region" description="Basic and acidic residues" evidence="2">
    <location>
        <begin position="25"/>
        <end position="45"/>
    </location>
</feature>
<feature type="compositionally biased region" description="Acidic residues" evidence="2">
    <location>
        <begin position="112"/>
        <end position="137"/>
    </location>
</feature>
<proteinExistence type="inferred from homology"/>
<dbReference type="Pfam" id="PF00005">
    <property type="entry name" value="ABC_tran"/>
    <property type="match status" value="1"/>
</dbReference>
<dbReference type="PANTHER" id="PTHR24220">
    <property type="entry name" value="IMPORT ATP-BINDING PROTEIN"/>
    <property type="match status" value="1"/>
</dbReference>
<dbReference type="Gene3D" id="3.40.50.300">
    <property type="entry name" value="P-loop containing nucleotide triphosphate hydrolases"/>
    <property type="match status" value="1"/>
</dbReference>
<keyword evidence="4" id="KW-0547">Nucleotide-binding</keyword>
<gene>
    <name evidence="4" type="ORF">KIM372_02640</name>
</gene>
<evidence type="ECO:0000256" key="1">
    <source>
        <dbReference type="ARBA" id="ARBA00005417"/>
    </source>
</evidence>
<evidence type="ECO:0000313" key="4">
    <source>
        <dbReference type="EMBL" id="BDR52357.1"/>
    </source>
</evidence>
<dbReference type="PANTHER" id="PTHR24220:SF689">
    <property type="entry name" value="LIPOPROTEIN-RELEASING SYSTEM ATP-BINDING PROTEIN LOLD"/>
    <property type="match status" value="1"/>
</dbReference>